<protein>
    <submittedName>
        <fullName evidence="3">YceI family protein</fullName>
    </submittedName>
</protein>
<evidence type="ECO:0000313" key="3">
    <source>
        <dbReference type="EMBL" id="MDA5193541.1"/>
    </source>
</evidence>
<dbReference type="PANTHER" id="PTHR34406:SF1">
    <property type="entry name" value="PROTEIN YCEI"/>
    <property type="match status" value="1"/>
</dbReference>
<dbReference type="Gene3D" id="2.40.128.110">
    <property type="entry name" value="Lipid/polyisoprenoid-binding, YceI-like"/>
    <property type="match status" value="1"/>
</dbReference>
<sequence>MIARLMIAAVMLWPLAAGAAEWRVIAKDSHLGFQGTQAGSSFDGIFPAFDAAIRFDPDHLDQASVTVTIDLSKAESGNADRDSALGQPEWFHVKTYPTAQFVSQSFRKTAADQYEASGKLTLKGVTHQIVLPFTLKITGAVAHMTGAVTLNRHDFNVGEGQWGSDQWVGKDVVVTVKLTAERAGN</sequence>
<evidence type="ECO:0000256" key="1">
    <source>
        <dbReference type="SAM" id="SignalP"/>
    </source>
</evidence>
<feature type="chain" id="PRO_5040797805" evidence="1">
    <location>
        <begin position="20"/>
        <end position="185"/>
    </location>
</feature>
<keyword evidence="1" id="KW-0732">Signal</keyword>
<organism evidence="3 4">
    <name type="scientific">Govanella unica</name>
    <dbReference type="NCBI Taxonomy" id="2975056"/>
    <lineage>
        <taxon>Bacteria</taxon>
        <taxon>Pseudomonadati</taxon>
        <taxon>Pseudomonadota</taxon>
        <taxon>Alphaproteobacteria</taxon>
        <taxon>Emcibacterales</taxon>
        <taxon>Govanellaceae</taxon>
        <taxon>Govanella</taxon>
    </lineage>
</organism>
<dbReference type="Pfam" id="PF04264">
    <property type="entry name" value="YceI"/>
    <property type="match status" value="1"/>
</dbReference>
<dbReference type="InterPro" id="IPR036761">
    <property type="entry name" value="TTHA0802/YceI-like_sf"/>
</dbReference>
<accession>A0A9X3TXF9</accession>
<feature type="signal peptide" evidence="1">
    <location>
        <begin position="1"/>
        <end position="19"/>
    </location>
</feature>
<gene>
    <name evidence="3" type="ORF">NYP16_06190</name>
</gene>
<keyword evidence="4" id="KW-1185">Reference proteome</keyword>
<dbReference type="SUPFAM" id="SSF101874">
    <property type="entry name" value="YceI-like"/>
    <property type="match status" value="1"/>
</dbReference>
<reference evidence="3" key="1">
    <citation type="submission" date="2022-08" db="EMBL/GenBank/DDBJ databases">
        <authorList>
            <person name="Vandamme P."/>
            <person name="Hettiarachchi A."/>
            <person name="Peeters C."/>
            <person name="Cnockaert M."/>
            <person name="Carlier A."/>
        </authorList>
    </citation>
    <scope>NUCLEOTIDE SEQUENCE</scope>
    <source>
        <strain evidence="3">LMG 31809</strain>
    </source>
</reference>
<name>A0A9X3TXF9_9PROT</name>
<dbReference type="PANTHER" id="PTHR34406">
    <property type="entry name" value="PROTEIN YCEI"/>
    <property type="match status" value="1"/>
</dbReference>
<evidence type="ECO:0000259" key="2">
    <source>
        <dbReference type="SMART" id="SM00867"/>
    </source>
</evidence>
<evidence type="ECO:0000313" key="4">
    <source>
        <dbReference type="Proteomes" id="UP001141619"/>
    </source>
</evidence>
<dbReference type="SMART" id="SM00867">
    <property type="entry name" value="YceI"/>
    <property type="match status" value="1"/>
</dbReference>
<comment type="caution">
    <text evidence="3">The sequence shown here is derived from an EMBL/GenBank/DDBJ whole genome shotgun (WGS) entry which is preliminary data.</text>
</comment>
<dbReference type="InterPro" id="IPR007372">
    <property type="entry name" value="Lipid/polyisoprenoid-bd_YceI"/>
</dbReference>
<feature type="domain" description="Lipid/polyisoprenoid-binding YceI-like" evidence="2">
    <location>
        <begin position="21"/>
        <end position="181"/>
    </location>
</feature>
<dbReference type="RefSeq" id="WP_274943243.1">
    <property type="nucleotide sequence ID" value="NZ_JANWOI010000002.1"/>
</dbReference>
<dbReference type="AlphaFoldDB" id="A0A9X3TXF9"/>
<dbReference type="Proteomes" id="UP001141619">
    <property type="component" value="Unassembled WGS sequence"/>
</dbReference>
<reference evidence="3" key="2">
    <citation type="journal article" date="2023" name="Syst. Appl. Microbiol.">
        <title>Govania unica gen. nov., sp. nov., a rare biosphere bacterium that represents a novel family in the class Alphaproteobacteria.</title>
        <authorList>
            <person name="Vandamme P."/>
            <person name="Peeters C."/>
            <person name="Hettiarachchi A."/>
            <person name="Cnockaert M."/>
            <person name="Carlier A."/>
        </authorList>
    </citation>
    <scope>NUCLEOTIDE SEQUENCE</scope>
    <source>
        <strain evidence="3">LMG 31809</strain>
    </source>
</reference>
<dbReference type="EMBL" id="JANWOI010000002">
    <property type="protein sequence ID" value="MDA5193541.1"/>
    <property type="molecule type" value="Genomic_DNA"/>
</dbReference>
<proteinExistence type="predicted"/>